<name>S4P8E8_9NEOP</name>
<reference evidence="6" key="1">
    <citation type="journal article" date="2013" name="BMC Genomics">
        <title>Unscrambling butterfly oogenesis.</title>
        <authorList>
            <person name="Carter J.M."/>
            <person name="Baker S.C."/>
            <person name="Pink R."/>
            <person name="Carter D.R."/>
            <person name="Collins A."/>
            <person name="Tomlin J."/>
            <person name="Gibbs M."/>
            <person name="Breuker C.J."/>
        </authorList>
    </citation>
    <scope>NUCLEOTIDE SEQUENCE</scope>
    <source>
        <tissue evidence="6">Ovary</tissue>
    </source>
</reference>
<sequence length="177" mass="20011">MSLEPYQCALEPETNTSLQVYLFKDVKNVEAIRQNIIKGRWKCCVIKPSLIVDMFQVAVAANRAVISEKSRTMVTKTVYAELLYNLSLSKNISQSLSKFGIEKDNSILICFLINNSYDASQDIVKEIDGVQCPQTDLSSFTNMTDVKTVYKLNNLNSEVDLLDIIVSKMVTKNFINH</sequence>
<evidence type="ECO:0000256" key="5">
    <source>
        <dbReference type="RuleBase" id="RU004398"/>
    </source>
</evidence>
<keyword evidence="3" id="KW-0819">tRNA processing</keyword>
<evidence type="ECO:0000256" key="1">
    <source>
        <dbReference type="ARBA" id="ARBA00004123"/>
    </source>
</evidence>
<accession>S4P8E8</accession>
<evidence type="ECO:0000313" key="6">
    <source>
        <dbReference type="EMBL" id="JAA88346.1"/>
    </source>
</evidence>
<dbReference type="EMBL" id="GAIX01004214">
    <property type="protein sequence ID" value="JAA88346.1"/>
    <property type="molecule type" value="Transcribed_RNA"/>
</dbReference>
<organism evidence="6">
    <name type="scientific">Pararge aegeria</name>
    <name type="common">speckled wood butterfly</name>
    <dbReference type="NCBI Taxonomy" id="116150"/>
    <lineage>
        <taxon>Eukaryota</taxon>
        <taxon>Metazoa</taxon>
        <taxon>Ecdysozoa</taxon>
        <taxon>Arthropoda</taxon>
        <taxon>Hexapoda</taxon>
        <taxon>Insecta</taxon>
        <taxon>Pterygota</taxon>
        <taxon>Neoptera</taxon>
        <taxon>Endopterygota</taxon>
        <taxon>Lepidoptera</taxon>
        <taxon>Glossata</taxon>
        <taxon>Ditrysia</taxon>
        <taxon>Papilionoidea</taxon>
        <taxon>Nymphalidae</taxon>
        <taxon>Satyrinae</taxon>
        <taxon>Satyrini</taxon>
        <taxon>Parargina</taxon>
        <taxon>Pararge</taxon>
    </lineage>
</organism>
<proteinExistence type="inferred from homology"/>
<dbReference type="GO" id="GO:0002949">
    <property type="term" value="P:tRNA threonylcarbamoyladenosine modification"/>
    <property type="evidence" value="ECO:0007669"/>
    <property type="project" value="TreeGrafter"/>
</dbReference>
<protein>
    <submittedName>
        <fullName evidence="6">Prpk-binding protein</fullName>
    </submittedName>
</protein>
<evidence type="ECO:0000256" key="4">
    <source>
        <dbReference type="ARBA" id="ARBA00023242"/>
    </source>
</evidence>
<dbReference type="Gene3D" id="3.30.2380.10">
    <property type="entry name" value="CGI121/TPRKB"/>
    <property type="match status" value="1"/>
</dbReference>
<dbReference type="GO" id="GO:0005829">
    <property type="term" value="C:cytosol"/>
    <property type="evidence" value="ECO:0007669"/>
    <property type="project" value="TreeGrafter"/>
</dbReference>
<dbReference type="GO" id="GO:0000408">
    <property type="term" value="C:EKC/KEOPS complex"/>
    <property type="evidence" value="ECO:0007669"/>
    <property type="project" value="TreeGrafter"/>
</dbReference>
<dbReference type="PANTHER" id="PTHR15840:SF10">
    <property type="entry name" value="EKC_KEOPS COMPLEX SUBUNIT TPRKB"/>
    <property type="match status" value="1"/>
</dbReference>
<dbReference type="Pfam" id="PF08617">
    <property type="entry name" value="CGI-121"/>
    <property type="match status" value="1"/>
</dbReference>
<keyword evidence="4 5" id="KW-0539">Nucleus</keyword>
<comment type="subcellular location">
    <subcellularLocation>
        <location evidence="1">Nucleus</location>
    </subcellularLocation>
</comment>
<dbReference type="InterPro" id="IPR036504">
    <property type="entry name" value="CGI121/TPRKB_sf"/>
</dbReference>
<dbReference type="GO" id="GO:0005634">
    <property type="term" value="C:nucleus"/>
    <property type="evidence" value="ECO:0007669"/>
    <property type="project" value="UniProtKB-SubCell"/>
</dbReference>
<comment type="similarity">
    <text evidence="2 5">Belongs to the CGI121/TPRKB family.</text>
</comment>
<reference evidence="6" key="2">
    <citation type="submission" date="2013-05" db="EMBL/GenBank/DDBJ databases">
        <authorList>
            <person name="Carter J.-M."/>
            <person name="Baker S.C."/>
            <person name="Pink R."/>
            <person name="Carter D.R.F."/>
            <person name="Collins A."/>
            <person name="Tomlin J."/>
            <person name="Gibbs M."/>
            <person name="Breuker C.J."/>
        </authorList>
    </citation>
    <scope>NUCLEOTIDE SEQUENCE</scope>
    <source>
        <tissue evidence="6">Ovary</tissue>
    </source>
</reference>
<dbReference type="SUPFAM" id="SSF143870">
    <property type="entry name" value="PF0523-like"/>
    <property type="match status" value="1"/>
</dbReference>
<dbReference type="AlphaFoldDB" id="S4P8E8"/>
<dbReference type="PANTHER" id="PTHR15840">
    <property type="entry name" value="CGI-121 FAMILY MEMBER"/>
    <property type="match status" value="1"/>
</dbReference>
<dbReference type="InterPro" id="IPR013926">
    <property type="entry name" value="CGI121/TPRKB"/>
</dbReference>
<evidence type="ECO:0000256" key="2">
    <source>
        <dbReference type="ARBA" id="ARBA00005546"/>
    </source>
</evidence>
<evidence type="ECO:0000256" key="3">
    <source>
        <dbReference type="ARBA" id="ARBA00022694"/>
    </source>
</evidence>